<organism evidence="1 2">
    <name type="scientific">Phyllobacterium sophorae</name>
    <dbReference type="NCBI Taxonomy" id="1520277"/>
    <lineage>
        <taxon>Bacteria</taxon>
        <taxon>Pseudomonadati</taxon>
        <taxon>Pseudomonadota</taxon>
        <taxon>Alphaproteobacteria</taxon>
        <taxon>Hyphomicrobiales</taxon>
        <taxon>Phyllobacteriaceae</taxon>
        <taxon>Phyllobacterium</taxon>
    </lineage>
</organism>
<gene>
    <name evidence="1" type="ORF">CU103_24990</name>
</gene>
<name>A0A2P7B3B9_9HYPH</name>
<comment type="caution">
    <text evidence="1">The sequence shown here is derived from an EMBL/GenBank/DDBJ whole genome shotgun (WGS) entry which is preliminary data.</text>
</comment>
<proteinExistence type="predicted"/>
<dbReference type="Pfam" id="PF11171">
    <property type="entry name" value="DUF2958"/>
    <property type="match status" value="1"/>
</dbReference>
<dbReference type="Proteomes" id="UP000241764">
    <property type="component" value="Unassembled WGS sequence"/>
</dbReference>
<protein>
    <submittedName>
        <fullName evidence="1">Transposase</fullName>
    </submittedName>
</protein>
<sequence>MIPAEALARLKDNHLVNERAALVDNPSVDLRPVVKLFLPTSAAVWLITEFDEKEGLLFGLCDLGLGCPEIGYVAVSDLLTAIGPLGIRADRDTTFIAQKSLNGYAAEARWLGYINA</sequence>
<evidence type="ECO:0000313" key="1">
    <source>
        <dbReference type="EMBL" id="PSH60963.1"/>
    </source>
</evidence>
<dbReference type="AlphaFoldDB" id="A0A2P7B3B9"/>
<reference evidence="2" key="1">
    <citation type="submission" date="2017-11" db="EMBL/GenBank/DDBJ databases">
        <authorList>
            <person name="Kuznetsova I."/>
            <person name="Sazanova A."/>
            <person name="Chirak E."/>
            <person name="Safronova V."/>
            <person name="Willems A."/>
        </authorList>
    </citation>
    <scope>NUCLEOTIDE SEQUENCE [LARGE SCALE GENOMIC DNA]</scope>
    <source>
        <strain evidence="2">CCBAU 03422</strain>
    </source>
</reference>
<dbReference type="EMBL" id="PGGM01000015">
    <property type="protein sequence ID" value="PSH60963.1"/>
    <property type="molecule type" value="Genomic_DNA"/>
</dbReference>
<accession>A0A2P7B3B9</accession>
<dbReference type="InterPro" id="IPR021341">
    <property type="entry name" value="DUF2958"/>
</dbReference>
<evidence type="ECO:0000313" key="2">
    <source>
        <dbReference type="Proteomes" id="UP000241764"/>
    </source>
</evidence>
<keyword evidence="2" id="KW-1185">Reference proteome</keyword>